<evidence type="ECO:0000259" key="15">
    <source>
        <dbReference type="PROSITE" id="PS50862"/>
    </source>
</evidence>
<dbReference type="Pfam" id="PF00152">
    <property type="entry name" value="tRNA-synt_2"/>
    <property type="match status" value="1"/>
</dbReference>
<dbReference type="Gene3D" id="3.30.1360.30">
    <property type="entry name" value="GAD-like domain"/>
    <property type="match status" value="1"/>
</dbReference>
<comment type="caution">
    <text evidence="16">The sequence shown here is derived from an EMBL/GenBank/DDBJ whole genome shotgun (WGS) entry which is preliminary data.</text>
</comment>
<dbReference type="GO" id="GO:0004815">
    <property type="term" value="F:aspartate-tRNA ligase activity"/>
    <property type="evidence" value="ECO:0007669"/>
    <property type="project" value="TreeGrafter"/>
</dbReference>
<dbReference type="CDD" id="cd05334">
    <property type="entry name" value="DHPR_SDR_c_like"/>
    <property type="match status" value="1"/>
</dbReference>
<evidence type="ECO:0000256" key="4">
    <source>
        <dbReference type="ARBA" id="ARBA00022598"/>
    </source>
</evidence>
<name>A0A261XWR2_9FUNG</name>
<dbReference type="NCBIfam" id="NF001750">
    <property type="entry name" value="PRK00476.1"/>
    <property type="match status" value="1"/>
</dbReference>
<dbReference type="EMBL" id="MVBO01000125">
    <property type="protein sequence ID" value="OZJ02797.1"/>
    <property type="molecule type" value="Genomic_DNA"/>
</dbReference>
<dbReference type="InterPro" id="IPR004524">
    <property type="entry name" value="Asp-tRNA-ligase_1"/>
</dbReference>
<keyword evidence="6" id="KW-0067">ATP-binding</keyword>
<dbReference type="FunFam" id="3.40.50.720:FF:000157">
    <property type="entry name" value="Quinoid dihydropteridine reductase"/>
    <property type="match status" value="1"/>
</dbReference>
<dbReference type="InterPro" id="IPR045864">
    <property type="entry name" value="aa-tRNA-synth_II/BPL/LPL"/>
</dbReference>
<dbReference type="EC" id="1.5.1.34" evidence="12"/>
<dbReference type="InterPro" id="IPR004364">
    <property type="entry name" value="Aa-tRNA-synt_II"/>
</dbReference>
<dbReference type="Gene3D" id="2.40.50.140">
    <property type="entry name" value="Nucleic acid-binding proteins"/>
    <property type="match status" value="1"/>
</dbReference>
<dbReference type="PROSITE" id="PS50862">
    <property type="entry name" value="AA_TRNA_LIGASE_II"/>
    <property type="match status" value="1"/>
</dbReference>
<evidence type="ECO:0000256" key="3">
    <source>
        <dbReference type="ARBA" id="ARBA00011738"/>
    </source>
</evidence>
<comment type="similarity">
    <text evidence="2">Belongs to the short-chain dehydrogenases/reductases (SDR) family.</text>
</comment>
<evidence type="ECO:0000256" key="11">
    <source>
        <dbReference type="ARBA" id="ARBA00023146"/>
    </source>
</evidence>
<dbReference type="NCBIfam" id="TIGR00459">
    <property type="entry name" value="aspS_bact"/>
    <property type="match status" value="1"/>
</dbReference>
<dbReference type="PANTHER" id="PTHR22594:SF5">
    <property type="entry name" value="ASPARTATE--TRNA LIGASE, MITOCHONDRIAL"/>
    <property type="match status" value="1"/>
</dbReference>
<evidence type="ECO:0000256" key="5">
    <source>
        <dbReference type="ARBA" id="ARBA00022741"/>
    </source>
</evidence>
<dbReference type="SUPFAM" id="SSF55681">
    <property type="entry name" value="Class II aaRS and biotin synthetases"/>
    <property type="match status" value="1"/>
</dbReference>
<evidence type="ECO:0000256" key="10">
    <source>
        <dbReference type="ARBA" id="ARBA00023007"/>
    </source>
</evidence>
<proteinExistence type="inferred from homology"/>
<dbReference type="Proteomes" id="UP000242875">
    <property type="component" value="Unassembled WGS sequence"/>
</dbReference>
<evidence type="ECO:0000256" key="13">
    <source>
        <dbReference type="ARBA" id="ARBA00039520"/>
    </source>
</evidence>
<dbReference type="SUPFAM" id="SSF51735">
    <property type="entry name" value="NAD(P)-binding Rossmann-fold domains"/>
    <property type="match status" value="1"/>
</dbReference>
<dbReference type="GO" id="GO:0006729">
    <property type="term" value="P:tetrahydrobiopterin biosynthetic process"/>
    <property type="evidence" value="ECO:0007669"/>
    <property type="project" value="UniProtKB-KW"/>
</dbReference>
<dbReference type="GO" id="GO:0005739">
    <property type="term" value="C:mitochondrion"/>
    <property type="evidence" value="ECO:0007669"/>
    <property type="project" value="TreeGrafter"/>
</dbReference>
<evidence type="ECO:0000256" key="12">
    <source>
        <dbReference type="ARBA" id="ARBA00039153"/>
    </source>
</evidence>
<keyword evidence="9" id="KW-0560">Oxidoreductase</keyword>
<keyword evidence="17" id="KW-1185">Reference proteome</keyword>
<sequence>MQTIGPESVVCAVGTVNKRPDRMINPALPTGEVEIVLEDLICLNKALNVPFLPGQKELPNEEVRMRYRYVDLRRPTVQGNLRTRSKAAKTIRDYLFSQNFVEVETPMLFKSTPEGAREFLVPTRSHNRFYALPQSPQQHKQLLMAGGIDRYFQFARCFRDEDLRADRQPEFTQVDLEMSFVQPNDVQKVIEAILKSVWKEVLAIELPANAFKRITYNDAMRRYGSDKPDTRYGMEIIDISAFVPDAAKDDVIECLVIRDGAKMTASEIKEILQSAAIQDLKSIPHVKINESNIDSWLKKQTFTHFSSHCEVAGREIARQKEVKIGDAIFLHKRPAFLSGGNTPLGRIRVAAASKMATKGLLSIDPSQYNFMWVDSFPLFSPDEEGKRTLTSTHHPFTAPEPDDIDLLISNPEKHYDIVLNGIEVGGGSIRIHSAELQTFILERVLRLQKEEYNRFSHLVDALASGCPPHGGIALGRDGIDLKDNHEANQNILIGGSDTLEAQAESAVSGVRGFLAEQKVDAILCVAGGWAGGNAKSKDFLKNTQLMMNQSANSSLIASRLAALYLKEGGILTLTGALAAAQGGTPGMIGYGLAKAAVHHLVQSLGASGSGLPNDAQVVAICPVTLDTPMNRKFMADADTSKWTPLEEVAKQLYGWCSGEIKVSNGKLVEVQTDNGQTTFREL</sequence>
<keyword evidence="5" id="KW-0547">Nucleotide-binding</keyword>
<dbReference type="InterPro" id="IPR006195">
    <property type="entry name" value="aa-tRNA-synth_II"/>
</dbReference>
<dbReference type="Pfam" id="PF13561">
    <property type="entry name" value="adh_short_C2"/>
    <property type="match status" value="1"/>
</dbReference>
<dbReference type="InterPro" id="IPR036291">
    <property type="entry name" value="NAD(P)-bd_dom_sf"/>
</dbReference>
<keyword evidence="8" id="KW-0648">Protein biosynthesis</keyword>
<protein>
    <recommendedName>
        <fullName evidence="13">Dihydropteridine reductase</fullName>
        <ecNumber evidence="12">1.5.1.34</ecNumber>
    </recommendedName>
    <alternativeName>
        <fullName evidence="14">Quinoid dihydropteridine reductase</fullName>
    </alternativeName>
</protein>
<evidence type="ECO:0000313" key="16">
    <source>
        <dbReference type="EMBL" id="OZJ02797.1"/>
    </source>
</evidence>
<organism evidence="16 17">
    <name type="scientific">Bifiguratus adelaidae</name>
    <dbReference type="NCBI Taxonomy" id="1938954"/>
    <lineage>
        <taxon>Eukaryota</taxon>
        <taxon>Fungi</taxon>
        <taxon>Fungi incertae sedis</taxon>
        <taxon>Mucoromycota</taxon>
        <taxon>Mucoromycotina</taxon>
        <taxon>Endogonomycetes</taxon>
        <taxon>Endogonales</taxon>
        <taxon>Endogonales incertae sedis</taxon>
        <taxon>Bifiguratus</taxon>
    </lineage>
</organism>
<feature type="domain" description="Aminoacyl-transfer RNA synthetases class-II family profile" evidence="15">
    <location>
        <begin position="81"/>
        <end position="585"/>
    </location>
</feature>
<dbReference type="PANTHER" id="PTHR22594">
    <property type="entry name" value="ASPARTYL/LYSYL-TRNA SYNTHETASE"/>
    <property type="match status" value="1"/>
</dbReference>
<evidence type="ECO:0000256" key="2">
    <source>
        <dbReference type="ARBA" id="ARBA00006484"/>
    </source>
</evidence>
<evidence type="ECO:0000256" key="9">
    <source>
        <dbReference type="ARBA" id="ARBA00023002"/>
    </source>
</evidence>
<dbReference type="GO" id="GO:0005524">
    <property type="term" value="F:ATP binding"/>
    <property type="evidence" value="ECO:0007669"/>
    <property type="project" value="UniProtKB-KW"/>
</dbReference>
<dbReference type="GO" id="GO:0004155">
    <property type="term" value="F:6,7-dihydropteridine reductase activity"/>
    <property type="evidence" value="ECO:0007669"/>
    <property type="project" value="UniProtKB-EC"/>
</dbReference>
<dbReference type="SUPFAM" id="SSF55261">
    <property type="entry name" value="GAD domain-like"/>
    <property type="match status" value="1"/>
</dbReference>
<evidence type="ECO:0000256" key="8">
    <source>
        <dbReference type="ARBA" id="ARBA00022917"/>
    </source>
</evidence>
<evidence type="ECO:0000256" key="7">
    <source>
        <dbReference type="ARBA" id="ARBA00022857"/>
    </source>
</evidence>
<dbReference type="Gene3D" id="3.40.50.720">
    <property type="entry name" value="NAD(P)-binding Rossmann-like Domain"/>
    <property type="match status" value="1"/>
</dbReference>
<keyword evidence="11" id="KW-0030">Aminoacyl-tRNA synthetase</keyword>
<keyword evidence="10" id="KW-0783">Tetrahydrobiopterin biosynthesis</keyword>
<comment type="similarity">
    <text evidence="1">Belongs to the class-II aminoacyl-tRNA synthetase family. Type 1 subfamily.</text>
</comment>
<dbReference type="SUPFAM" id="SSF50249">
    <property type="entry name" value="Nucleic acid-binding proteins"/>
    <property type="match status" value="1"/>
</dbReference>
<dbReference type="InterPro" id="IPR002312">
    <property type="entry name" value="Asp/Asn-tRNA-synth_IIb"/>
</dbReference>
<dbReference type="InterPro" id="IPR012340">
    <property type="entry name" value="NA-bd_OB-fold"/>
</dbReference>
<evidence type="ECO:0000256" key="14">
    <source>
        <dbReference type="ARBA" id="ARBA00041348"/>
    </source>
</evidence>
<keyword evidence="4" id="KW-0436">Ligase</keyword>
<dbReference type="AlphaFoldDB" id="A0A261XWR2"/>
<evidence type="ECO:0000256" key="1">
    <source>
        <dbReference type="ARBA" id="ARBA00006303"/>
    </source>
</evidence>
<reference evidence="16 17" key="1">
    <citation type="journal article" date="2017" name="Mycologia">
        <title>Bifiguratus adelaidae, gen. et sp. nov., a new member of Mucoromycotina in endophytic and soil-dwelling habitats.</title>
        <authorList>
            <person name="Torres-Cruz T.J."/>
            <person name="Billingsley Tobias T.L."/>
            <person name="Almatruk M."/>
            <person name="Hesse C."/>
            <person name="Kuske C.R."/>
            <person name="Desiro A."/>
            <person name="Benucci G.M."/>
            <person name="Bonito G."/>
            <person name="Stajich J.E."/>
            <person name="Dunlap C."/>
            <person name="Arnold A.E."/>
            <person name="Porras-Alfaro A."/>
        </authorList>
    </citation>
    <scope>NUCLEOTIDE SEQUENCE [LARGE SCALE GENOMIC DNA]</scope>
    <source>
        <strain evidence="16 17">AZ0501</strain>
    </source>
</reference>
<dbReference type="PRINTS" id="PR01042">
    <property type="entry name" value="TRNASYNTHASP"/>
</dbReference>
<gene>
    <name evidence="16" type="ORF">BZG36_04426</name>
</gene>
<dbReference type="OrthoDB" id="439710at2759"/>
<evidence type="ECO:0000313" key="17">
    <source>
        <dbReference type="Proteomes" id="UP000242875"/>
    </source>
</evidence>
<comment type="subunit">
    <text evidence="3">Homodimer.</text>
</comment>
<evidence type="ECO:0000256" key="6">
    <source>
        <dbReference type="ARBA" id="ARBA00022840"/>
    </source>
</evidence>
<keyword evidence="7" id="KW-0521">NADP</keyword>
<dbReference type="InterPro" id="IPR004115">
    <property type="entry name" value="GAD-like_sf"/>
</dbReference>
<dbReference type="InterPro" id="IPR002347">
    <property type="entry name" value="SDR_fam"/>
</dbReference>
<dbReference type="Gene3D" id="3.30.930.10">
    <property type="entry name" value="Bira Bifunctional Protein, Domain 2"/>
    <property type="match status" value="1"/>
</dbReference>
<dbReference type="GO" id="GO:0006422">
    <property type="term" value="P:aspartyl-tRNA aminoacylation"/>
    <property type="evidence" value="ECO:0007669"/>
    <property type="project" value="TreeGrafter"/>
</dbReference>
<accession>A0A261XWR2</accession>